<name>A0A5R8K7F7_9BACT</name>
<keyword evidence="2" id="KW-1185">Reference proteome</keyword>
<organism evidence="1 2">
    <name type="scientific">Phragmitibacter flavus</name>
    <dbReference type="NCBI Taxonomy" id="2576071"/>
    <lineage>
        <taxon>Bacteria</taxon>
        <taxon>Pseudomonadati</taxon>
        <taxon>Verrucomicrobiota</taxon>
        <taxon>Verrucomicrobiia</taxon>
        <taxon>Verrucomicrobiales</taxon>
        <taxon>Verrucomicrobiaceae</taxon>
        <taxon>Phragmitibacter</taxon>
    </lineage>
</organism>
<accession>A0A5R8K7F7</accession>
<dbReference type="EMBL" id="VAUV01000028">
    <property type="protein sequence ID" value="TLD68280.1"/>
    <property type="molecule type" value="Genomic_DNA"/>
</dbReference>
<comment type="caution">
    <text evidence="1">The sequence shown here is derived from an EMBL/GenBank/DDBJ whole genome shotgun (WGS) entry which is preliminary data.</text>
</comment>
<dbReference type="InterPro" id="IPR019239">
    <property type="entry name" value="VapB_antitoxin"/>
</dbReference>
<reference evidence="1 2" key="1">
    <citation type="submission" date="2019-05" db="EMBL/GenBank/DDBJ databases">
        <title>Verrucobacter flavum gen. nov., sp. nov. a new member of the family Verrucomicrobiaceae.</title>
        <authorList>
            <person name="Szuroczki S."/>
            <person name="Abbaszade G."/>
            <person name="Szabo A."/>
            <person name="Felfoldi T."/>
            <person name="Schumann P."/>
            <person name="Boka K."/>
            <person name="Keki Z."/>
            <person name="Toumi M."/>
            <person name="Toth E."/>
        </authorList>
    </citation>
    <scope>NUCLEOTIDE SEQUENCE [LARGE SCALE GENOMIC DNA]</scope>
    <source>
        <strain evidence="1 2">MG-N-17</strain>
    </source>
</reference>
<dbReference type="RefSeq" id="WP_138088775.1">
    <property type="nucleotide sequence ID" value="NZ_VAUV01000028.1"/>
</dbReference>
<proteinExistence type="predicted"/>
<dbReference type="OrthoDB" id="9805830at2"/>
<dbReference type="AlphaFoldDB" id="A0A5R8K7F7"/>
<dbReference type="Pfam" id="PF09957">
    <property type="entry name" value="VapB_antitoxin"/>
    <property type="match status" value="1"/>
</dbReference>
<evidence type="ECO:0000313" key="2">
    <source>
        <dbReference type="Proteomes" id="UP000306196"/>
    </source>
</evidence>
<dbReference type="Proteomes" id="UP000306196">
    <property type="component" value="Unassembled WGS sequence"/>
</dbReference>
<gene>
    <name evidence="1" type="ORF">FEM03_23460</name>
</gene>
<evidence type="ECO:0000313" key="1">
    <source>
        <dbReference type="EMBL" id="TLD68280.1"/>
    </source>
</evidence>
<protein>
    <submittedName>
        <fullName evidence="1">Type II toxin-antitoxin system VapB family antitoxin</fullName>
    </submittedName>
</protein>
<sequence length="79" mass="8799">MKTTIDIPDQALADAMRFTGAKTKREAVVKALEQFNRAQKVEALLAAAGTFPDFPTNDEIEAADLEYEERMAKRWAGKP</sequence>